<evidence type="ECO:0000313" key="1">
    <source>
        <dbReference type="EMBL" id="HAE6919300.1"/>
    </source>
</evidence>
<protein>
    <submittedName>
        <fullName evidence="1">Uncharacterized protein</fullName>
    </submittedName>
</protein>
<gene>
    <name evidence="1" type="ORF">G4L34_004544</name>
</gene>
<accession>A0A735MGX6</accession>
<reference evidence="1" key="1">
    <citation type="journal article" date="2018" name="Genome Biol.">
        <title>SKESA: strategic k-mer extension for scrupulous assemblies.</title>
        <authorList>
            <person name="Souvorov A."/>
            <person name="Agarwala R."/>
            <person name="Lipman D.J."/>
        </authorList>
    </citation>
    <scope>NUCLEOTIDE SEQUENCE</scope>
    <source>
        <strain evidence="1">12-2222</strain>
    </source>
</reference>
<sequence>MPAAASVRAAIEAWQNETAPGEERTMVAARLLGCQENSEAVIQIHAPVTTLPALLPPLADGSGAGWLYGPA</sequence>
<reference evidence="1" key="2">
    <citation type="submission" date="2018-07" db="EMBL/GenBank/DDBJ databases">
        <authorList>
            <consortium name="NCBI Pathogen Detection Project"/>
        </authorList>
    </citation>
    <scope>NUCLEOTIDE SEQUENCE</scope>
    <source>
        <strain evidence="1">12-2222</strain>
    </source>
</reference>
<organism evidence="1">
    <name type="scientific">Salmonella enterica subsp. salamae serovar 47:b:1,5</name>
    <dbReference type="NCBI Taxonomy" id="1967619"/>
    <lineage>
        <taxon>Bacteria</taxon>
        <taxon>Pseudomonadati</taxon>
        <taxon>Pseudomonadota</taxon>
        <taxon>Gammaproteobacteria</taxon>
        <taxon>Enterobacterales</taxon>
        <taxon>Enterobacteriaceae</taxon>
        <taxon>Salmonella</taxon>
    </lineage>
</organism>
<name>A0A735MGX6_SALER</name>
<proteinExistence type="predicted"/>
<dbReference type="AlphaFoldDB" id="A0A735MGX6"/>
<dbReference type="EMBL" id="DAASTD010000074">
    <property type="protein sequence ID" value="HAE6919300.1"/>
    <property type="molecule type" value="Genomic_DNA"/>
</dbReference>
<comment type="caution">
    <text evidence="1">The sequence shown here is derived from an EMBL/GenBank/DDBJ whole genome shotgun (WGS) entry which is preliminary data.</text>
</comment>